<dbReference type="Pfam" id="PF02870">
    <property type="entry name" value="Methyltransf_1N"/>
    <property type="match status" value="1"/>
</dbReference>
<dbReference type="InterPro" id="IPR008332">
    <property type="entry name" value="MethylG_MeTrfase_N"/>
</dbReference>
<dbReference type="RefSeq" id="WP_205761343.1">
    <property type="nucleotide sequence ID" value="NZ_JABDTL010000001.1"/>
</dbReference>
<evidence type="ECO:0000256" key="3">
    <source>
        <dbReference type="ARBA" id="ARBA00022490"/>
    </source>
</evidence>
<evidence type="ECO:0000313" key="12">
    <source>
        <dbReference type="EMBL" id="MBB6070988.1"/>
    </source>
</evidence>
<protein>
    <recommendedName>
        <fullName evidence="9">Methylated-DNA--protein-cysteine methyltransferase</fullName>
        <ecNumber evidence="9">2.1.1.63</ecNumber>
    </recommendedName>
    <alternativeName>
        <fullName evidence="9">6-O-methylguanine-DNA methyltransferase</fullName>
        <shortName evidence="9">MGMT</shortName>
    </alternativeName>
    <alternativeName>
        <fullName evidence="9">O-6-methylguanine-DNA-alkyltransferase</fullName>
    </alternativeName>
</protein>
<dbReference type="Proteomes" id="UP000582837">
    <property type="component" value="Unassembled WGS sequence"/>
</dbReference>
<reference evidence="12 13" key="1">
    <citation type="submission" date="2020-08" db="EMBL/GenBank/DDBJ databases">
        <title>Genomic Encyclopedia of Type Strains, Phase IV (KMG-IV): sequencing the most valuable type-strain genomes for metagenomic binning, comparative biology and taxonomic classification.</title>
        <authorList>
            <person name="Goeker M."/>
        </authorList>
    </citation>
    <scope>NUCLEOTIDE SEQUENCE [LARGE SCALE GENOMIC DNA]</scope>
    <source>
        <strain evidence="12 13">DSM 29007</strain>
    </source>
</reference>
<evidence type="ECO:0000256" key="7">
    <source>
        <dbReference type="ARBA" id="ARBA00023204"/>
    </source>
</evidence>
<dbReference type="EC" id="2.1.1.63" evidence="9"/>
<dbReference type="InterPro" id="IPR036217">
    <property type="entry name" value="MethylDNA_cys_MeTrfase_DNAb"/>
</dbReference>
<evidence type="ECO:0000256" key="9">
    <source>
        <dbReference type="HAMAP-Rule" id="MF_00772"/>
    </source>
</evidence>
<evidence type="ECO:0000256" key="8">
    <source>
        <dbReference type="ARBA" id="ARBA00049348"/>
    </source>
</evidence>
<comment type="catalytic activity">
    <reaction evidence="1 9">
        <text>a 4-O-methyl-thymidine in DNA + L-cysteinyl-[protein] = a thymidine in DNA + S-methyl-L-cysteinyl-[protein]</text>
        <dbReference type="Rhea" id="RHEA:53428"/>
        <dbReference type="Rhea" id="RHEA-COMP:10131"/>
        <dbReference type="Rhea" id="RHEA-COMP:10132"/>
        <dbReference type="Rhea" id="RHEA-COMP:13555"/>
        <dbReference type="Rhea" id="RHEA-COMP:13556"/>
        <dbReference type="ChEBI" id="CHEBI:29950"/>
        <dbReference type="ChEBI" id="CHEBI:82612"/>
        <dbReference type="ChEBI" id="CHEBI:137386"/>
        <dbReference type="ChEBI" id="CHEBI:137387"/>
        <dbReference type="EC" id="2.1.1.63"/>
    </reaction>
</comment>
<dbReference type="InterPro" id="IPR014048">
    <property type="entry name" value="MethylDNA_cys_MeTrfase_DNA-bd"/>
</dbReference>
<dbReference type="Pfam" id="PF01035">
    <property type="entry name" value="DNA_binding_1"/>
    <property type="match status" value="1"/>
</dbReference>
<comment type="caution">
    <text evidence="12">The sequence shown here is derived from an EMBL/GenBank/DDBJ whole genome shotgun (WGS) entry which is preliminary data.</text>
</comment>
<dbReference type="GO" id="GO:0032259">
    <property type="term" value="P:methylation"/>
    <property type="evidence" value="ECO:0007669"/>
    <property type="project" value="UniProtKB-KW"/>
</dbReference>
<keyword evidence="4 9" id="KW-0489">Methyltransferase</keyword>
<feature type="active site" description="Nucleophile; methyl group acceptor" evidence="9">
    <location>
        <position position="141"/>
    </location>
</feature>
<dbReference type="InterPro" id="IPR036388">
    <property type="entry name" value="WH-like_DNA-bd_sf"/>
</dbReference>
<dbReference type="SUPFAM" id="SSF53155">
    <property type="entry name" value="Methylated DNA-protein cysteine methyltransferase domain"/>
    <property type="match status" value="1"/>
</dbReference>
<keyword evidence="13" id="KW-1185">Reference proteome</keyword>
<evidence type="ECO:0000256" key="2">
    <source>
        <dbReference type="ARBA" id="ARBA00008711"/>
    </source>
</evidence>
<sequence>MTMTHVRRFEPSSAVRRLLLPSPVGPLFVEYDDDALRRVHYWPQGSHPPAGTRMEPTRDDPMGWRIAQQLREYFAGTRRDFDLPLSPEGTEFRRRVWQALREIPFGQTRTYGEVAEAIECRAARAIGQANRNNPLPIVIPCHRVLASNGIGGYSGEDGEGKSLDTKRWLLRHEGVDI</sequence>
<accession>A0A841GZ51</accession>
<comment type="similarity">
    <text evidence="2 9">Belongs to the MGMT family.</text>
</comment>
<dbReference type="AlphaFoldDB" id="A0A841GZ51"/>
<dbReference type="GO" id="GO:0006307">
    <property type="term" value="P:DNA alkylation repair"/>
    <property type="evidence" value="ECO:0007669"/>
    <property type="project" value="UniProtKB-UniRule"/>
</dbReference>
<keyword evidence="5 9" id="KW-0808">Transferase</keyword>
<dbReference type="GO" id="GO:0003908">
    <property type="term" value="F:methylated-DNA-[protein]-cysteine S-methyltransferase activity"/>
    <property type="evidence" value="ECO:0007669"/>
    <property type="project" value="UniProtKB-UniRule"/>
</dbReference>
<name>A0A841GZ51_9BACT</name>
<dbReference type="InterPro" id="IPR036631">
    <property type="entry name" value="MGMT_N_sf"/>
</dbReference>
<evidence type="ECO:0000256" key="4">
    <source>
        <dbReference type="ARBA" id="ARBA00022603"/>
    </source>
</evidence>
<dbReference type="FunFam" id="1.10.10.10:FF:000214">
    <property type="entry name" value="Methylated-DNA--protein-cysteine methyltransferase"/>
    <property type="match status" value="1"/>
</dbReference>
<evidence type="ECO:0000256" key="1">
    <source>
        <dbReference type="ARBA" id="ARBA00001286"/>
    </source>
</evidence>
<keyword evidence="6 9" id="KW-0227">DNA damage</keyword>
<dbReference type="PANTHER" id="PTHR10815:SF13">
    <property type="entry name" value="METHYLATED-DNA--PROTEIN-CYSTEINE METHYLTRANSFERASE"/>
    <property type="match status" value="1"/>
</dbReference>
<dbReference type="EMBL" id="JACHIA010000006">
    <property type="protein sequence ID" value="MBB6070988.1"/>
    <property type="molecule type" value="Genomic_DNA"/>
</dbReference>
<dbReference type="Gene3D" id="1.10.10.10">
    <property type="entry name" value="Winged helix-like DNA-binding domain superfamily/Winged helix DNA-binding domain"/>
    <property type="match status" value="1"/>
</dbReference>
<proteinExistence type="inferred from homology"/>
<gene>
    <name evidence="12" type="ORF">HNQ61_002610</name>
</gene>
<dbReference type="InterPro" id="IPR001497">
    <property type="entry name" value="MethylDNA_cys_MeTrfase_AS"/>
</dbReference>
<keyword evidence="3 9" id="KW-0963">Cytoplasm</keyword>
<dbReference type="PANTHER" id="PTHR10815">
    <property type="entry name" value="METHYLATED-DNA--PROTEIN-CYSTEINE METHYLTRANSFERASE"/>
    <property type="match status" value="1"/>
</dbReference>
<dbReference type="GO" id="GO:0005737">
    <property type="term" value="C:cytoplasm"/>
    <property type="evidence" value="ECO:0007669"/>
    <property type="project" value="UniProtKB-SubCell"/>
</dbReference>
<dbReference type="HAMAP" id="MF_00772">
    <property type="entry name" value="OGT"/>
    <property type="match status" value="1"/>
</dbReference>
<evidence type="ECO:0000256" key="5">
    <source>
        <dbReference type="ARBA" id="ARBA00022679"/>
    </source>
</evidence>
<organism evidence="12 13">
    <name type="scientific">Longimicrobium terrae</name>
    <dbReference type="NCBI Taxonomy" id="1639882"/>
    <lineage>
        <taxon>Bacteria</taxon>
        <taxon>Pseudomonadati</taxon>
        <taxon>Gemmatimonadota</taxon>
        <taxon>Longimicrobiia</taxon>
        <taxon>Longimicrobiales</taxon>
        <taxon>Longimicrobiaceae</taxon>
        <taxon>Longimicrobium</taxon>
    </lineage>
</organism>
<evidence type="ECO:0000259" key="10">
    <source>
        <dbReference type="Pfam" id="PF01035"/>
    </source>
</evidence>
<dbReference type="NCBIfam" id="TIGR00589">
    <property type="entry name" value="ogt"/>
    <property type="match status" value="1"/>
</dbReference>
<dbReference type="CDD" id="cd06445">
    <property type="entry name" value="ATase"/>
    <property type="match status" value="1"/>
</dbReference>
<comment type="miscellaneous">
    <text evidence="9">This enzyme catalyzes only one turnover and therefore is not strictly catalytic. According to one definition, an enzyme is a biocatalyst that acts repeatedly and over many reaction cycles.</text>
</comment>
<evidence type="ECO:0000313" key="13">
    <source>
        <dbReference type="Proteomes" id="UP000582837"/>
    </source>
</evidence>
<comment type="subcellular location">
    <subcellularLocation>
        <location evidence="9">Cytoplasm</location>
    </subcellularLocation>
</comment>
<dbReference type="Gene3D" id="3.30.160.70">
    <property type="entry name" value="Methylated DNA-protein cysteine methyltransferase domain"/>
    <property type="match status" value="1"/>
</dbReference>
<feature type="domain" description="Methylated-DNA-[protein]-cysteine S-methyltransferase DNA binding" evidence="10">
    <location>
        <begin position="91"/>
        <end position="175"/>
    </location>
</feature>
<dbReference type="InterPro" id="IPR023546">
    <property type="entry name" value="MGMT"/>
</dbReference>
<comment type="catalytic activity">
    <reaction evidence="8 9">
        <text>a 6-O-methyl-2'-deoxyguanosine in DNA + L-cysteinyl-[protein] = S-methyl-L-cysteinyl-[protein] + a 2'-deoxyguanosine in DNA</text>
        <dbReference type="Rhea" id="RHEA:24000"/>
        <dbReference type="Rhea" id="RHEA-COMP:10131"/>
        <dbReference type="Rhea" id="RHEA-COMP:10132"/>
        <dbReference type="Rhea" id="RHEA-COMP:11367"/>
        <dbReference type="Rhea" id="RHEA-COMP:11368"/>
        <dbReference type="ChEBI" id="CHEBI:29950"/>
        <dbReference type="ChEBI" id="CHEBI:82612"/>
        <dbReference type="ChEBI" id="CHEBI:85445"/>
        <dbReference type="ChEBI" id="CHEBI:85448"/>
        <dbReference type="EC" id="2.1.1.63"/>
    </reaction>
</comment>
<feature type="domain" description="Methylguanine DNA methyltransferase ribonuclease-like" evidence="11">
    <location>
        <begin position="19"/>
        <end position="87"/>
    </location>
</feature>
<evidence type="ECO:0000259" key="11">
    <source>
        <dbReference type="Pfam" id="PF02870"/>
    </source>
</evidence>
<dbReference type="PROSITE" id="PS00374">
    <property type="entry name" value="MGMT"/>
    <property type="match status" value="1"/>
</dbReference>
<keyword evidence="7 9" id="KW-0234">DNA repair</keyword>
<comment type="function">
    <text evidence="9">Involved in the cellular defense against the biological effects of O6-methylguanine (O6-MeG) and O4-methylthymine (O4-MeT) in DNA. Repairs the methylated nucleobase in DNA by stoichiometrically transferring the methyl group to a cysteine residue in the enzyme. This is a suicide reaction: the enzyme is irreversibly inactivated.</text>
</comment>
<evidence type="ECO:0000256" key="6">
    <source>
        <dbReference type="ARBA" id="ARBA00022763"/>
    </source>
</evidence>
<dbReference type="SUPFAM" id="SSF46767">
    <property type="entry name" value="Methylated DNA-protein cysteine methyltransferase, C-terminal domain"/>
    <property type="match status" value="1"/>
</dbReference>